<keyword evidence="2" id="KW-1185">Reference proteome</keyword>
<evidence type="ECO:0008006" key="3">
    <source>
        <dbReference type="Google" id="ProtNLM"/>
    </source>
</evidence>
<sequence length="426" mass="48686">MNSVFSSIVSGYRAKRLESPESPKLGSPDQNTLAGLPVEILLSITDLLLIDDWICISLCSRRLFAILAPRTKSFLPSGREKLPLLRRLERDQPELFICYASYILCRYDGSECFGPSSTEPACFTPYGTLLAQKDCPVLCVPNWGNDRNLVSRKKESIWSHVYYRILFQYLQHAVRLSQMDRPTQPDPYPSRYFQVRNHPSTPEITSLLSINALDHPEGVCLRMQQVNSVFRGEWELLFPRHDPDEQSHSSQPVFICPHISDFKQDILLDSIVDAWFHGEAVSASTFTCDICNTDAEIEIHRDGLSLALIVTTWINLDPGSTPGDPRQRVHCDSWCHRELSGENNPNEQTYSPRVFFEQASFWSLDDLRSCNLALLDKERYKKCLREVSPQDLSLIPEEKPLGGYWFYIYPEDFWSEALLLGIGSIA</sequence>
<name>A0A9W4IH29_PENOL</name>
<evidence type="ECO:0000313" key="1">
    <source>
        <dbReference type="EMBL" id="CAG8277063.1"/>
    </source>
</evidence>
<dbReference type="AlphaFoldDB" id="A0A9W4IH29"/>
<comment type="caution">
    <text evidence="1">The sequence shown here is derived from an EMBL/GenBank/DDBJ whole genome shotgun (WGS) entry which is preliminary data.</text>
</comment>
<protein>
    <recommendedName>
        <fullName evidence="3">F-box domain-containing protein</fullName>
    </recommendedName>
</protein>
<dbReference type="EMBL" id="CAJVOS010000093">
    <property type="protein sequence ID" value="CAG8277063.1"/>
    <property type="molecule type" value="Genomic_DNA"/>
</dbReference>
<dbReference type="Proteomes" id="UP001153618">
    <property type="component" value="Unassembled WGS sequence"/>
</dbReference>
<accession>A0A9W4IH29</accession>
<dbReference type="OrthoDB" id="3766406at2759"/>
<evidence type="ECO:0000313" key="2">
    <source>
        <dbReference type="Proteomes" id="UP001153618"/>
    </source>
</evidence>
<reference evidence="1" key="1">
    <citation type="submission" date="2021-07" db="EMBL/GenBank/DDBJ databases">
        <authorList>
            <person name="Branca A.L. A."/>
        </authorList>
    </citation>
    <scope>NUCLEOTIDE SEQUENCE</scope>
</reference>
<proteinExistence type="predicted"/>
<gene>
    <name evidence="1" type="ORF">POLS_LOCUS9374</name>
</gene>
<organism evidence="1 2">
    <name type="scientific">Penicillium olsonii</name>
    <dbReference type="NCBI Taxonomy" id="99116"/>
    <lineage>
        <taxon>Eukaryota</taxon>
        <taxon>Fungi</taxon>
        <taxon>Dikarya</taxon>
        <taxon>Ascomycota</taxon>
        <taxon>Pezizomycotina</taxon>
        <taxon>Eurotiomycetes</taxon>
        <taxon>Eurotiomycetidae</taxon>
        <taxon>Eurotiales</taxon>
        <taxon>Aspergillaceae</taxon>
        <taxon>Penicillium</taxon>
    </lineage>
</organism>